<dbReference type="Gramene" id="KQL13621">
    <property type="protein sequence ID" value="KQL13621"/>
    <property type="gene ID" value="SETIT_022721mg"/>
</dbReference>
<dbReference type="InParanoid" id="K3Z851"/>
<feature type="region of interest" description="Disordered" evidence="1">
    <location>
        <begin position="24"/>
        <end position="66"/>
    </location>
</feature>
<proteinExistence type="predicted"/>
<evidence type="ECO:0000256" key="1">
    <source>
        <dbReference type="SAM" id="MobiDB-lite"/>
    </source>
</evidence>
<keyword evidence="3" id="KW-1185">Reference proteome</keyword>
<dbReference type="AlphaFoldDB" id="K3Z851"/>
<reference evidence="3" key="1">
    <citation type="journal article" date="2012" name="Nat. Biotechnol.">
        <title>Reference genome sequence of the model plant Setaria.</title>
        <authorList>
            <person name="Bennetzen J.L."/>
            <person name="Schmutz J."/>
            <person name="Wang H."/>
            <person name="Percifield R."/>
            <person name="Hawkins J."/>
            <person name="Pontaroli A.C."/>
            <person name="Estep M."/>
            <person name="Feng L."/>
            <person name="Vaughn J.N."/>
            <person name="Grimwood J."/>
            <person name="Jenkins J."/>
            <person name="Barry K."/>
            <person name="Lindquist E."/>
            <person name="Hellsten U."/>
            <person name="Deshpande S."/>
            <person name="Wang X."/>
            <person name="Wu X."/>
            <person name="Mitros T."/>
            <person name="Triplett J."/>
            <person name="Yang X."/>
            <person name="Ye C.Y."/>
            <person name="Mauro-Herrera M."/>
            <person name="Wang L."/>
            <person name="Li P."/>
            <person name="Sharma M."/>
            <person name="Sharma R."/>
            <person name="Ronald P.C."/>
            <person name="Panaud O."/>
            <person name="Kellogg E.A."/>
            <person name="Brutnell T.P."/>
            <person name="Doust A.N."/>
            <person name="Tuskan G.A."/>
            <person name="Rokhsar D."/>
            <person name="Devos K.M."/>
        </authorList>
    </citation>
    <scope>NUCLEOTIDE SEQUENCE [LARGE SCALE GENOMIC DNA]</scope>
    <source>
        <strain evidence="3">cv. Yugu1</strain>
    </source>
</reference>
<feature type="region of interest" description="Disordered" evidence="1">
    <location>
        <begin position="93"/>
        <end position="123"/>
    </location>
</feature>
<name>K3Z851_SETIT</name>
<evidence type="ECO:0000313" key="2">
    <source>
        <dbReference type="EnsemblPlants" id="KQL13621"/>
    </source>
</evidence>
<evidence type="ECO:0000313" key="3">
    <source>
        <dbReference type="Proteomes" id="UP000004995"/>
    </source>
</evidence>
<feature type="region of interest" description="Disordered" evidence="1">
    <location>
        <begin position="198"/>
        <end position="270"/>
    </location>
</feature>
<accession>K3Z851</accession>
<dbReference type="EMBL" id="AGNK02001463">
    <property type="status" value="NOT_ANNOTATED_CDS"/>
    <property type="molecule type" value="Genomic_DNA"/>
</dbReference>
<sequence>MRLDGDADAAWIISTSLDGRRLLDHPARRRRIPPASADSTNATARGPQRLRPSVAALSSPCSSTSPVRAARFTHTSSSNFEVASCAQLREAARAHGDERRHESQESGRVRCRRDRRREPPPPQLLQRALADMRMSACSVLSIGAVPAEAARVRGVFGGTRQRAGRRRGHGSLGRTPVNCFCTAPLKCSTPPAPCRPRWLPLRRPRRSIRTPPTPSSPCSLTGSARRRGRSRAASAVPVPLLPGRRCRRRSSDEAPTQRIRAGDHGDLSPHATIQVDQSWSHGADPTNRKGQGVDVHHGRFTESDLLLVNRLRF</sequence>
<dbReference type="Proteomes" id="UP000004995">
    <property type="component" value="Unassembled WGS sequence"/>
</dbReference>
<reference evidence="2" key="2">
    <citation type="submission" date="2018-08" db="UniProtKB">
        <authorList>
            <consortium name="EnsemblPlants"/>
        </authorList>
    </citation>
    <scope>IDENTIFICATION</scope>
    <source>
        <strain evidence="2">Yugu1</strain>
    </source>
</reference>
<organism evidence="2 3">
    <name type="scientific">Setaria italica</name>
    <name type="common">Foxtail millet</name>
    <name type="synonym">Panicum italicum</name>
    <dbReference type="NCBI Taxonomy" id="4555"/>
    <lineage>
        <taxon>Eukaryota</taxon>
        <taxon>Viridiplantae</taxon>
        <taxon>Streptophyta</taxon>
        <taxon>Embryophyta</taxon>
        <taxon>Tracheophyta</taxon>
        <taxon>Spermatophyta</taxon>
        <taxon>Magnoliopsida</taxon>
        <taxon>Liliopsida</taxon>
        <taxon>Poales</taxon>
        <taxon>Poaceae</taxon>
        <taxon>PACMAD clade</taxon>
        <taxon>Panicoideae</taxon>
        <taxon>Panicodae</taxon>
        <taxon>Paniceae</taxon>
        <taxon>Cenchrinae</taxon>
        <taxon>Setaria</taxon>
    </lineage>
</organism>
<feature type="region of interest" description="Disordered" evidence="1">
    <location>
        <begin position="276"/>
        <end position="295"/>
    </location>
</feature>
<protein>
    <submittedName>
        <fullName evidence="2">Uncharacterized protein</fullName>
    </submittedName>
</protein>
<feature type="compositionally biased region" description="Basic and acidic residues" evidence="1">
    <location>
        <begin position="93"/>
        <end position="108"/>
    </location>
</feature>
<dbReference type="EnsemblPlants" id="KQL13621">
    <property type="protein sequence ID" value="KQL13621"/>
    <property type="gene ID" value="SETIT_022721mg"/>
</dbReference>
<dbReference type="HOGENOM" id="CLU_889656_0_0_1"/>